<dbReference type="OrthoDB" id="526112at2759"/>
<keyword evidence="3" id="KW-1185">Reference proteome</keyword>
<evidence type="ECO:0000313" key="2">
    <source>
        <dbReference type="EMBL" id="KAG2501786.1"/>
    </source>
</evidence>
<sequence length="67" mass="7246">MTGVSRDQLEDAARLMMGRSYDELKPHEKGAVIGSVRKHAGQEAAGGLPSTYVSDGPRPQHMGKIIR</sequence>
<dbReference type="EMBL" id="JAEHOE010000001">
    <property type="protein sequence ID" value="KAG2501786.1"/>
    <property type="molecule type" value="Genomic_DNA"/>
</dbReference>
<reference evidence="2" key="1">
    <citation type="journal article" date="2020" name="bioRxiv">
        <title>Comparative genomics of Chlamydomonas.</title>
        <authorList>
            <person name="Craig R.J."/>
            <person name="Hasan A.R."/>
            <person name="Ness R.W."/>
            <person name="Keightley P.D."/>
        </authorList>
    </citation>
    <scope>NUCLEOTIDE SEQUENCE</scope>
    <source>
        <strain evidence="2">CCAP 11/70</strain>
    </source>
</reference>
<evidence type="ECO:0000256" key="1">
    <source>
        <dbReference type="SAM" id="MobiDB-lite"/>
    </source>
</evidence>
<accession>A0A835YIX6</accession>
<name>A0A835YIX6_9CHLO</name>
<dbReference type="Proteomes" id="UP000612055">
    <property type="component" value="Unassembled WGS sequence"/>
</dbReference>
<dbReference type="AlphaFoldDB" id="A0A835YIX6"/>
<organism evidence="2 3">
    <name type="scientific">Edaphochlamys debaryana</name>
    <dbReference type="NCBI Taxonomy" id="47281"/>
    <lineage>
        <taxon>Eukaryota</taxon>
        <taxon>Viridiplantae</taxon>
        <taxon>Chlorophyta</taxon>
        <taxon>core chlorophytes</taxon>
        <taxon>Chlorophyceae</taxon>
        <taxon>CS clade</taxon>
        <taxon>Chlamydomonadales</taxon>
        <taxon>Chlamydomonadales incertae sedis</taxon>
        <taxon>Edaphochlamys</taxon>
    </lineage>
</organism>
<comment type="caution">
    <text evidence="2">The sequence shown here is derived from an EMBL/GenBank/DDBJ whole genome shotgun (WGS) entry which is preliminary data.</text>
</comment>
<gene>
    <name evidence="2" type="ORF">HYH03_000286</name>
</gene>
<proteinExistence type="predicted"/>
<feature type="region of interest" description="Disordered" evidence="1">
    <location>
        <begin position="41"/>
        <end position="67"/>
    </location>
</feature>
<evidence type="ECO:0000313" key="3">
    <source>
        <dbReference type="Proteomes" id="UP000612055"/>
    </source>
</evidence>
<protein>
    <submittedName>
        <fullName evidence="2">Uncharacterized protein</fullName>
    </submittedName>
</protein>